<feature type="region of interest" description="Disordered" evidence="8">
    <location>
        <begin position="102"/>
        <end position="148"/>
    </location>
</feature>
<comment type="caution">
    <text evidence="10">The sequence shown here is derived from an EMBL/GenBank/DDBJ whole genome shotgun (WGS) entry which is preliminary data.</text>
</comment>
<keyword evidence="3" id="KW-0862">Zinc</keyword>
<dbReference type="GO" id="GO:0005507">
    <property type="term" value="F:copper ion binding"/>
    <property type="evidence" value="ECO:0007669"/>
    <property type="project" value="InterPro"/>
</dbReference>
<dbReference type="FunFam" id="3.90.430.10:FF:000001">
    <property type="entry name" value="Copper fist DNA-binding protein"/>
    <property type="match status" value="1"/>
</dbReference>
<evidence type="ECO:0000256" key="5">
    <source>
        <dbReference type="ARBA" id="ARBA00023015"/>
    </source>
</evidence>
<dbReference type="GO" id="GO:0006879">
    <property type="term" value="P:intracellular iron ion homeostasis"/>
    <property type="evidence" value="ECO:0007669"/>
    <property type="project" value="TreeGrafter"/>
</dbReference>
<evidence type="ECO:0000259" key="9">
    <source>
        <dbReference type="PROSITE" id="PS50073"/>
    </source>
</evidence>
<organism evidence="10 11">
    <name type="scientific">Cordyceps fumosorosea (strain ARSEF 2679)</name>
    <name type="common">Isaria fumosorosea</name>
    <dbReference type="NCBI Taxonomy" id="1081104"/>
    <lineage>
        <taxon>Eukaryota</taxon>
        <taxon>Fungi</taxon>
        <taxon>Dikarya</taxon>
        <taxon>Ascomycota</taxon>
        <taxon>Pezizomycotina</taxon>
        <taxon>Sordariomycetes</taxon>
        <taxon>Hypocreomycetidae</taxon>
        <taxon>Hypocreales</taxon>
        <taxon>Cordycipitaceae</taxon>
        <taxon>Cordyceps</taxon>
    </lineage>
</organism>
<keyword evidence="5" id="KW-0805">Transcription regulation</keyword>
<dbReference type="PANTHER" id="PTHR28088">
    <property type="entry name" value="TRANSCRIPTIONAL ACTIVATOR HAA1-RELATED"/>
    <property type="match status" value="1"/>
</dbReference>
<keyword evidence="11" id="KW-1185">Reference proteome</keyword>
<keyword evidence="2" id="KW-0479">Metal-binding</keyword>
<dbReference type="Gene3D" id="3.90.430.10">
    <property type="entry name" value="Copper fist DNA-binding domain"/>
    <property type="match status" value="1"/>
</dbReference>
<dbReference type="SUPFAM" id="SSF57879">
    <property type="entry name" value="Zinc domain conserved in yeast copper-regulated transcription factors"/>
    <property type="match status" value="1"/>
</dbReference>
<evidence type="ECO:0000313" key="11">
    <source>
        <dbReference type="Proteomes" id="UP000076744"/>
    </source>
</evidence>
<evidence type="ECO:0000313" key="10">
    <source>
        <dbReference type="EMBL" id="OAA70547.1"/>
    </source>
</evidence>
<dbReference type="STRING" id="1081104.A0A168BTZ5"/>
<evidence type="ECO:0000256" key="6">
    <source>
        <dbReference type="ARBA" id="ARBA00023163"/>
    </source>
</evidence>
<dbReference type="GO" id="GO:0000978">
    <property type="term" value="F:RNA polymerase II cis-regulatory region sequence-specific DNA binding"/>
    <property type="evidence" value="ECO:0007669"/>
    <property type="project" value="TreeGrafter"/>
</dbReference>
<keyword evidence="7" id="KW-0539">Nucleus</keyword>
<feature type="domain" description="Copper-fist" evidence="9">
    <location>
        <begin position="1"/>
        <end position="39"/>
    </location>
</feature>
<evidence type="ECO:0000256" key="8">
    <source>
        <dbReference type="SAM" id="MobiDB-lite"/>
    </source>
</evidence>
<protein>
    <submittedName>
        <fullName evidence="10">Copper fist DNA binding domain protein</fullName>
    </submittedName>
</protein>
<sequence length="417" mass="44555">MIIDGEKYACEACVRGHRVSNCQHSDRPLQHINKKGRPVSQCAHCRSMRKSRAAHIKCDCGEKTSKCTHLQPTVEGHTETCCCNHGGRCTCALKKEPSLDTVHESDSEQESTDVQAAALAASRPKPPVRPRRRANTIHADGGLSFDENGHHKPMAKHNRAAQKCNPYQLNRVNSANSASSLGAGVEGLSFTHNSKSAAARERRVKSETASPLMAASSFQLGTANLPPLDLSRIDNSAYIGNGGSFDLFGSGFDQDGPMYSAGLSAASVDWSNYEFSDGRPDNFAPSSYSQTGGRNFNGLCEFGSGSEQLPNLANTTSTSGDVSEVEDFLPGGDDMDGFGSNSFLRQNVMAAGAADLTSIDYDSFYKNAEANAMAGSGVSLVEEDPAFWMPNYNDGIATVDESADPLGAATANNYWQV</sequence>
<dbReference type="GeneID" id="30018813"/>
<dbReference type="PANTHER" id="PTHR28088:SF5">
    <property type="entry name" value="TRANSCRIPTIONAL ACTIVATOR HAA1-RELATED"/>
    <property type="match status" value="1"/>
</dbReference>
<reference evidence="10 11" key="1">
    <citation type="journal article" date="2016" name="Genome Biol. Evol.">
        <title>Divergent and convergent evolution of fungal pathogenicity.</title>
        <authorList>
            <person name="Shang Y."/>
            <person name="Xiao G."/>
            <person name="Zheng P."/>
            <person name="Cen K."/>
            <person name="Zhan S."/>
            <person name="Wang C."/>
        </authorList>
    </citation>
    <scope>NUCLEOTIDE SEQUENCE [LARGE SCALE GENOMIC DNA]</scope>
    <source>
        <strain evidence="10 11">ARSEF 2679</strain>
    </source>
</reference>
<evidence type="ECO:0000256" key="7">
    <source>
        <dbReference type="ARBA" id="ARBA00023242"/>
    </source>
</evidence>
<dbReference type="SMART" id="SM01090">
    <property type="entry name" value="Copper-fist"/>
    <property type="match status" value="1"/>
</dbReference>
<dbReference type="GO" id="GO:0045944">
    <property type="term" value="P:positive regulation of transcription by RNA polymerase II"/>
    <property type="evidence" value="ECO:0007669"/>
    <property type="project" value="TreeGrafter"/>
</dbReference>
<dbReference type="Proteomes" id="UP000076744">
    <property type="component" value="Unassembled WGS sequence"/>
</dbReference>
<name>A0A168BTZ5_CORFA</name>
<gene>
    <name evidence="10" type="ORF">ISF_02521</name>
</gene>
<accession>A0A168BTZ5</accession>
<dbReference type="Pfam" id="PF00649">
    <property type="entry name" value="Copper-fist"/>
    <property type="match status" value="1"/>
</dbReference>
<dbReference type="OrthoDB" id="5600085at2759"/>
<dbReference type="InterPro" id="IPR051763">
    <property type="entry name" value="Copper_Homeo_Regul"/>
</dbReference>
<dbReference type="AlphaFoldDB" id="A0A168BTZ5"/>
<dbReference type="GO" id="GO:0006878">
    <property type="term" value="P:intracellular copper ion homeostasis"/>
    <property type="evidence" value="ECO:0007669"/>
    <property type="project" value="TreeGrafter"/>
</dbReference>
<keyword evidence="4" id="KW-0186">Copper</keyword>
<evidence type="ECO:0000256" key="2">
    <source>
        <dbReference type="ARBA" id="ARBA00022723"/>
    </source>
</evidence>
<dbReference type="GO" id="GO:0005634">
    <property type="term" value="C:nucleus"/>
    <property type="evidence" value="ECO:0007669"/>
    <property type="project" value="UniProtKB-SubCell"/>
</dbReference>
<dbReference type="PRINTS" id="PR00617">
    <property type="entry name" value="COPPERFIST"/>
</dbReference>
<feature type="compositionally biased region" description="Basic residues" evidence="8">
    <location>
        <begin position="126"/>
        <end position="135"/>
    </location>
</feature>
<evidence type="ECO:0000256" key="1">
    <source>
        <dbReference type="ARBA" id="ARBA00004123"/>
    </source>
</evidence>
<dbReference type="PROSITE" id="PS50073">
    <property type="entry name" value="COPPER_FIST_2"/>
    <property type="match status" value="1"/>
</dbReference>
<dbReference type="InterPro" id="IPR036395">
    <property type="entry name" value="Cu_fist_DNA-bd_dom_sf"/>
</dbReference>
<comment type="subcellular location">
    <subcellularLocation>
        <location evidence="1">Nucleus</location>
    </subcellularLocation>
</comment>
<dbReference type="InterPro" id="IPR001083">
    <property type="entry name" value="Cu_fist_DNA-bd_dom"/>
</dbReference>
<keyword evidence="6" id="KW-0804">Transcription</keyword>
<dbReference type="SMART" id="SM00412">
    <property type="entry name" value="Cu_FIST"/>
    <property type="match status" value="1"/>
</dbReference>
<evidence type="ECO:0000256" key="3">
    <source>
        <dbReference type="ARBA" id="ARBA00022833"/>
    </source>
</evidence>
<dbReference type="RefSeq" id="XP_018706834.1">
    <property type="nucleotide sequence ID" value="XM_018846127.1"/>
</dbReference>
<dbReference type="GO" id="GO:0000981">
    <property type="term" value="F:DNA-binding transcription factor activity, RNA polymerase II-specific"/>
    <property type="evidence" value="ECO:0007669"/>
    <property type="project" value="TreeGrafter"/>
</dbReference>
<proteinExistence type="predicted"/>
<dbReference type="EMBL" id="AZHB01000004">
    <property type="protein sequence ID" value="OAA70547.1"/>
    <property type="molecule type" value="Genomic_DNA"/>
</dbReference>
<evidence type="ECO:0000256" key="4">
    <source>
        <dbReference type="ARBA" id="ARBA00023008"/>
    </source>
</evidence>